<sequence>MLHKHRLALFVPLILSFGLSSGAAAGELAARSPMPGSEVTASPAECNNPQTLDEDGRAYCQGYSTGYREGLGCYPKKKPYSAVEGWAHAARAWNKGYLAGYDDGLKKSPCAPLTPTYTTPRIDANSKIVEKSRIIQNRVVEFSKLNTVDYFAQGRQDGEKGGALSAQSWFNAHGCVEDRPQTPPGDYAGQGAEDYNRGFQEGWLAGFNAEYARLCPAG</sequence>
<protein>
    <submittedName>
        <fullName evidence="2">Uncharacterized protein</fullName>
    </submittedName>
</protein>
<feature type="signal peptide" evidence="1">
    <location>
        <begin position="1"/>
        <end position="25"/>
    </location>
</feature>
<comment type="caution">
    <text evidence="2">The sequence shown here is derived from an EMBL/GenBank/DDBJ whole genome shotgun (WGS) entry which is preliminary data.</text>
</comment>
<keyword evidence="1" id="KW-0732">Signal</keyword>
<evidence type="ECO:0000313" key="3">
    <source>
        <dbReference type="Proteomes" id="UP001499990"/>
    </source>
</evidence>
<evidence type="ECO:0000313" key="2">
    <source>
        <dbReference type="EMBL" id="GAA3369889.1"/>
    </source>
</evidence>
<organism evidence="2 3">
    <name type="scientific">Streptomyces sannanensis</name>
    <dbReference type="NCBI Taxonomy" id="285536"/>
    <lineage>
        <taxon>Bacteria</taxon>
        <taxon>Bacillati</taxon>
        <taxon>Actinomycetota</taxon>
        <taxon>Actinomycetes</taxon>
        <taxon>Kitasatosporales</taxon>
        <taxon>Streptomycetaceae</taxon>
        <taxon>Streptomyces</taxon>
    </lineage>
</organism>
<dbReference type="EMBL" id="BAAAYL010000001">
    <property type="protein sequence ID" value="GAA3369889.1"/>
    <property type="molecule type" value="Genomic_DNA"/>
</dbReference>
<accession>A0ABP6S7H6</accession>
<feature type="chain" id="PRO_5045745491" evidence="1">
    <location>
        <begin position="26"/>
        <end position="218"/>
    </location>
</feature>
<evidence type="ECO:0000256" key="1">
    <source>
        <dbReference type="SAM" id="SignalP"/>
    </source>
</evidence>
<gene>
    <name evidence="2" type="ORF">GCM10020367_14330</name>
</gene>
<dbReference type="Proteomes" id="UP001499990">
    <property type="component" value="Unassembled WGS sequence"/>
</dbReference>
<keyword evidence="3" id="KW-1185">Reference proteome</keyword>
<name>A0ABP6S7H6_9ACTN</name>
<reference evidence="3" key="1">
    <citation type="journal article" date="2019" name="Int. J. Syst. Evol. Microbiol.">
        <title>The Global Catalogue of Microorganisms (GCM) 10K type strain sequencing project: providing services to taxonomists for standard genome sequencing and annotation.</title>
        <authorList>
            <consortium name="The Broad Institute Genomics Platform"/>
            <consortium name="The Broad Institute Genome Sequencing Center for Infectious Disease"/>
            <person name="Wu L."/>
            <person name="Ma J."/>
        </authorList>
    </citation>
    <scope>NUCLEOTIDE SEQUENCE [LARGE SCALE GENOMIC DNA]</scope>
    <source>
        <strain evidence="3">JCM 9651</strain>
    </source>
</reference>
<dbReference type="RefSeq" id="WP_345035306.1">
    <property type="nucleotide sequence ID" value="NZ_BAAAYL010000001.1"/>
</dbReference>
<proteinExistence type="predicted"/>